<proteinExistence type="inferred from homology"/>
<feature type="transmembrane region" description="Helical" evidence="7">
    <location>
        <begin position="209"/>
        <end position="227"/>
    </location>
</feature>
<evidence type="ECO:0000256" key="6">
    <source>
        <dbReference type="SAM" id="MobiDB-lite"/>
    </source>
</evidence>
<dbReference type="AlphaFoldDB" id="A0AA39YHK7"/>
<feature type="transmembrane region" description="Helical" evidence="7">
    <location>
        <begin position="128"/>
        <end position="150"/>
    </location>
</feature>
<feature type="transmembrane region" description="Helical" evidence="7">
    <location>
        <begin position="50"/>
        <end position="70"/>
    </location>
</feature>
<evidence type="ECO:0000256" key="5">
    <source>
        <dbReference type="ARBA" id="ARBA00038359"/>
    </source>
</evidence>
<evidence type="ECO:0000256" key="1">
    <source>
        <dbReference type="ARBA" id="ARBA00004141"/>
    </source>
</evidence>
<keyword evidence="4 7" id="KW-0472">Membrane</keyword>
<reference evidence="9" key="1">
    <citation type="submission" date="2023-06" db="EMBL/GenBank/DDBJ databases">
        <title>Genome-scale phylogeny and comparative genomics of the fungal order Sordariales.</title>
        <authorList>
            <consortium name="Lawrence Berkeley National Laboratory"/>
            <person name="Hensen N."/>
            <person name="Bonometti L."/>
            <person name="Westerberg I."/>
            <person name="Brannstrom I.O."/>
            <person name="Guillou S."/>
            <person name="Cros-Aarteil S."/>
            <person name="Calhoun S."/>
            <person name="Haridas S."/>
            <person name="Kuo A."/>
            <person name="Mondo S."/>
            <person name="Pangilinan J."/>
            <person name="Riley R."/>
            <person name="Labutti K."/>
            <person name="Andreopoulos B."/>
            <person name="Lipzen A."/>
            <person name="Chen C."/>
            <person name="Yanf M."/>
            <person name="Daum C."/>
            <person name="Ng V."/>
            <person name="Clum A."/>
            <person name="Steindorff A."/>
            <person name="Ohm R."/>
            <person name="Martin F."/>
            <person name="Silar P."/>
            <person name="Natvig D."/>
            <person name="Lalanne C."/>
            <person name="Gautier V."/>
            <person name="Ament-Velasquez S.L."/>
            <person name="Kruys A."/>
            <person name="Hutchinson M.I."/>
            <person name="Powell A.J."/>
            <person name="Barry K."/>
            <person name="Miller A.N."/>
            <person name="Grigoriev I.V."/>
            <person name="Debuchy R."/>
            <person name="Gladieux P."/>
            <person name="Thoren M.H."/>
            <person name="Johannesson H."/>
        </authorList>
    </citation>
    <scope>NUCLEOTIDE SEQUENCE</scope>
    <source>
        <strain evidence="9">SMH2532-1</strain>
    </source>
</reference>
<comment type="similarity">
    <text evidence="5">Belongs to the SAT4 family.</text>
</comment>
<evidence type="ECO:0000256" key="4">
    <source>
        <dbReference type="ARBA" id="ARBA00023136"/>
    </source>
</evidence>
<feature type="region of interest" description="Disordered" evidence="6">
    <location>
        <begin position="280"/>
        <end position="312"/>
    </location>
</feature>
<feature type="transmembrane region" description="Helical" evidence="7">
    <location>
        <begin position="170"/>
        <end position="197"/>
    </location>
</feature>
<feature type="transmembrane region" description="Helical" evidence="7">
    <location>
        <begin position="20"/>
        <end position="38"/>
    </location>
</feature>
<dbReference type="Proteomes" id="UP001174936">
    <property type="component" value="Unassembled WGS sequence"/>
</dbReference>
<dbReference type="InterPro" id="IPR049326">
    <property type="entry name" value="Rhodopsin_dom_fungi"/>
</dbReference>
<accession>A0AA39YHK7</accession>
<evidence type="ECO:0000259" key="8">
    <source>
        <dbReference type="Pfam" id="PF20684"/>
    </source>
</evidence>
<sequence length="349" mass="37922">MDPLLTPRPGIDPNLSVKSAIWLLVSLSAVFLWLRLYCKRRGSGFHWDDTILSASWIALLANVTIGTILLDAGAAQKSSGLPITTDALNTFATLGMCATTLAITSQSWSKTSFAITLLRISDGWLSWFLWFVIVSMNVLFGLAALFLWVGCSPLEKAWHPRVQGTCWDPSFNIIFGIVIGAYSGILDLVLALIPWKIILPLNMKPKEKLGCAIAMSMGVIAGVVTFIKCSKLPLMGPGNGRESLQLITWGVIEPAVTIMAASVPAMRVLVRRGTVTSNSRLRRKARVGDEKEDLENFKEAEPVEPRDPNSRVATWGTKMLSWASMSANWGSVAGSRAGGNGTSSRNTKQ</sequence>
<organism evidence="9 10">
    <name type="scientific">Cercophora newfieldiana</name>
    <dbReference type="NCBI Taxonomy" id="92897"/>
    <lineage>
        <taxon>Eukaryota</taxon>
        <taxon>Fungi</taxon>
        <taxon>Dikarya</taxon>
        <taxon>Ascomycota</taxon>
        <taxon>Pezizomycotina</taxon>
        <taxon>Sordariomycetes</taxon>
        <taxon>Sordariomycetidae</taxon>
        <taxon>Sordariales</taxon>
        <taxon>Lasiosphaeriaceae</taxon>
        <taxon>Cercophora</taxon>
    </lineage>
</organism>
<keyword evidence="2 7" id="KW-0812">Transmembrane</keyword>
<evidence type="ECO:0000256" key="2">
    <source>
        <dbReference type="ARBA" id="ARBA00022692"/>
    </source>
</evidence>
<dbReference type="Pfam" id="PF20684">
    <property type="entry name" value="Fung_rhodopsin"/>
    <property type="match status" value="1"/>
</dbReference>
<dbReference type="InterPro" id="IPR052337">
    <property type="entry name" value="SAT4-like"/>
</dbReference>
<feature type="transmembrane region" description="Helical" evidence="7">
    <location>
        <begin position="90"/>
        <end position="108"/>
    </location>
</feature>
<evidence type="ECO:0000256" key="7">
    <source>
        <dbReference type="SAM" id="Phobius"/>
    </source>
</evidence>
<feature type="domain" description="Rhodopsin" evidence="8">
    <location>
        <begin position="34"/>
        <end position="272"/>
    </location>
</feature>
<feature type="compositionally biased region" description="Basic and acidic residues" evidence="6">
    <location>
        <begin position="286"/>
        <end position="309"/>
    </location>
</feature>
<evidence type="ECO:0000313" key="9">
    <source>
        <dbReference type="EMBL" id="KAK0651150.1"/>
    </source>
</evidence>
<gene>
    <name evidence="9" type="ORF">B0T16DRAFT_489222</name>
</gene>
<dbReference type="PANTHER" id="PTHR33048">
    <property type="entry name" value="PTH11-LIKE INTEGRAL MEMBRANE PROTEIN (AFU_ORTHOLOGUE AFUA_5G11245)"/>
    <property type="match status" value="1"/>
</dbReference>
<dbReference type="PANTHER" id="PTHR33048:SF42">
    <property type="entry name" value="INTEGRAL MEMBRANE PROTEIN"/>
    <property type="match status" value="1"/>
</dbReference>
<dbReference type="GO" id="GO:0016020">
    <property type="term" value="C:membrane"/>
    <property type="evidence" value="ECO:0007669"/>
    <property type="project" value="UniProtKB-SubCell"/>
</dbReference>
<keyword evidence="10" id="KW-1185">Reference proteome</keyword>
<evidence type="ECO:0000256" key="3">
    <source>
        <dbReference type="ARBA" id="ARBA00022989"/>
    </source>
</evidence>
<name>A0AA39YHK7_9PEZI</name>
<comment type="caution">
    <text evidence="9">The sequence shown here is derived from an EMBL/GenBank/DDBJ whole genome shotgun (WGS) entry which is preliminary data.</text>
</comment>
<feature type="transmembrane region" description="Helical" evidence="7">
    <location>
        <begin position="247"/>
        <end position="270"/>
    </location>
</feature>
<comment type="subcellular location">
    <subcellularLocation>
        <location evidence="1">Membrane</location>
        <topology evidence="1">Multi-pass membrane protein</topology>
    </subcellularLocation>
</comment>
<dbReference type="EMBL" id="JAULSV010000002">
    <property type="protein sequence ID" value="KAK0651150.1"/>
    <property type="molecule type" value="Genomic_DNA"/>
</dbReference>
<evidence type="ECO:0000313" key="10">
    <source>
        <dbReference type="Proteomes" id="UP001174936"/>
    </source>
</evidence>
<keyword evidence="3 7" id="KW-1133">Transmembrane helix</keyword>
<protein>
    <recommendedName>
        <fullName evidence="8">Rhodopsin domain-containing protein</fullName>
    </recommendedName>
</protein>